<organism evidence="2 3">
    <name type="scientific">Clathrospora elynae</name>
    <dbReference type="NCBI Taxonomy" id="706981"/>
    <lineage>
        <taxon>Eukaryota</taxon>
        <taxon>Fungi</taxon>
        <taxon>Dikarya</taxon>
        <taxon>Ascomycota</taxon>
        <taxon>Pezizomycotina</taxon>
        <taxon>Dothideomycetes</taxon>
        <taxon>Pleosporomycetidae</taxon>
        <taxon>Pleosporales</taxon>
        <taxon>Diademaceae</taxon>
        <taxon>Clathrospora</taxon>
    </lineage>
</organism>
<reference evidence="2" key="1">
    <citation type="journal article" date="2020" name="Stud. Mycol.">
        <title>101 Dothideomycetes genomes: a test case for predicting lifestyles and emergence of pathogens.</title>
        <authorList>
            <person name="Haridas S."/>
            <person name="Albert R."/>
            <person name="Binder M."/>
            <person name="Bloem J."/>
            <person name="Labutti K."/>
            <person name="Salamov A."/>
            <person name="Andreopoulos B."/>
            <person name="Baker S."/>
            <person name="Barry K."/>
            <person name="Bills G."/>
            <person name="Bluhm B."/>
            <person name="Cannon C."/>
            <person name="Castanera R."/>
            <person name="Culley D."/>
            <person name="Daum C."/>
            <person name="Ezra D."/>
            <person name="Gonzalez J."/>
            <person name="Henrissat B."/>
            <person name="Kuo A."/>
            <person name="Liang C."/>
            <person name="Lipzen A."/>
            <person name="Lutzoni F."/>
            <person name="Magnuson J."/>
            <person name="Mondo S."/>
            <person name="Nolan M."/>
            <person name="Ohm R."/>
            <person name="Pangilinan J."/>
            <person name="Park H.-J."/>
            <person name="Ramirez L."/>
            <person name="Alfaro M."/>
            <person name="Sun H."/>
            <person name="Tritt A."/>
            <person name="Yoshinaga Y."/>
            <person name="Zwiers L.-H."/>
            <person name="Turgeon B."/>
            <person name="Goodwin S."/>
            <person name="Spatafora J."/>
            <person name="Crous P."/>
            <person name="Grigoriev I."/>
        </authorList>
    </citation>
    <scope>NUCLEOTIDE SEQUENCE</scope>
    <source>
        <strain evidence="2">CBS 161.51</strain>
    </source>
</reference>
<sequence length="96" mass="11008">MIRYRMSHKILSVRIRYEDTVYGRLVPASFSVSLELLFTFLASSSIFLTTPSSCSTCSIRHFLLDSISPTYCDELRREQYKWHACLTAGPDVRPPA</sequence>
<dbReference type="AlphaFoldDB" id="A0A6A5T1K4"/>
<accession>A0A6A5T1K4</accession>
<keyword evidence="1" id="KW-1133">Transmembrane helix</keyword>
<keyword evidence="1" id="KW-0812">Transmembrane</keyword>
<evidence type="ECO:0000313" key="2">
    <source>
        <dbReference type="EMBL" id="KAF1944576.1"/>
    </source>
</evidence>
<keyword evidence="1" id="KW-0472">Membrane</keyword>
<proteinExistence type="predicted"/>
<feature type="transmembrane region" description="Helical" evidence="1">
    <location>
        <begin position="21"/>
        <end position="48"/>
    </location>
</feature>
<protein>
    <submittedName>
        <fullName evidence="2">Uncharacterized protein</fullName>
    </submittedName>
</protein>
<evidence type="ECO:0000256" key="1">
    <source>
        <dbReference type="SAM" id="Phobius"/>
    </source>
</evidence>
<dbReference type="EMBL" id="ML976016">
    <property type="protein sequence ID" value="KAF1944576.1"/>
    <property type="molecule type" value="Genomic_DNA"/>
</dbReference>
<gene>
    <name evidence="2" type="ORF">EJ02DRAFT_95684</name>
</gene>
<keyword evidence="3" id="KW-1185">Reference proteome</keyword>
<evidence type="ECO:0000313" key="3">
    <source>
        <dbReference type="Proteomes" id="UP000800038"/>
    </source>
</evidence>
<dbReference type="Proteomes" id="UP000800038">
    <property type="component" value="Unassembled WGS sequence"/>
</dbReference>
<name>A0A6A5T1K4_9PLEO</name>